<proteinExistence type="predicted"/>
<feature type="compositionally biased region" description="Polar residues" evidence="1">
    <location>
        <begin position="59"/>
        <end position="80"/>
    </location>
</feature>
<reference evidence="2 3" key="1">
    <citation type="submission" date="2015-04" db="EMBL/GenBank/DDBJ databases">
        <authorList>
            <person name="Syromyatnikov M.Y."/>
            <person name="Popov V.N."/>
        </authorList>
    </citation>
    <scope>NUCLEOTIDE SEQUENCE [LARGE SCALE GENOMIC DNA]</scope>
    <source>
        <strain evidence="2">WF-38-12</strain>
    </source>
</reference>
<evidence type="ECO:0000256" key="1">
    <source>
        <dbReference type="SAM" id="MobiDB-lite"/>
    </source>
</evidence>
<gene>
    <name evidence="2" type="ORF">PISL3812_02187</name>
</gene>
<dbReference type="Proteomes" id="UP000054383">
    <property type="component" value="Unassembled WGS sequence"/>
</dbReference>
<dbReference type="OMA" id="PTQFEYP"/>
<dbReference type="EMBL" id="CVMT01000002">
    <property type="protein sequence ID" value="CRG85038.1"/>
    <property type="molecule type" value="Genomic_DNA"/>
</dbReference>
<name>A0A0U1LPH3_TALIS</name>
<organism evidence="2 3">
    <name type="scientific">Talaromyces islandicus</name>
    <name type="common">Penicillium islandicum</name>
    <dbReference type="NCBI Taxonomy" id="28573"/>
    <lineage>
        <taxon>Eukaryota</taxon>
        <taxon>Fungi</taxon>
        <taxon>Dikarya</taxon>
        <taxon>Ascomycota</taxon>
        <taxon>Pezizomycotina</taxon>
        <taxon>Eurotiomycetes</taxon>
        <taxon>Eurotiomycetidae</taxon>
        <taxon>Eurotiales</taxon>
        <taxon>Trichocomaceae</taxon>
        <taxon>Talaromyces</taxon>
        <taxon>Talaromyces sect. Islandici</taxon>
    </lineage>
</organism>
<feature type="region of interest" description="Disordered" evidence="1">
    <location>
        <begin position="167"/>
        <end position="200"/>
    </location>
</feature>
<feature type="region of interest" description="Disordered" evidence="1">
    <location>
        <begin position="1"/>
        <end position="140"/>
    </location>
</feature>
<dbReference type="OrthoDB" id="5418203at2759"/>
<dbReference type="AlphaFoldDB" id="A0A0U1LPH3"/>
<sequence>MDDGVGPQASLEQSVEGLSIQDKRPDPDISRLAVKKPAAAKSTKKKAEVTDSWEDDLSDSGSATETETDEGTASSASTTAKIGICSPSSKAEGPLAPPPTPATDQGDFLPQWNNPSRAQGAAVAPPRGDSSRARPEKQTAVASRMIAGALGIRAPKRTEEQRAYDRAIKEKEMKRRNKAKEEAARAQEEEEKAKSAVWDD</sequence>
<evidence type="ECO:0000313" key="3">
    <source>
        <dbReference type="Proteomes" id="UP000054383"/>
    </source>
</evidence>
<evidence type="ECO:0008006" key="4">
    <source>
        <dbReference type="Google" id="ProtNLM"/>
    </source>
</evidence>
<protein>
    <recommendedName>
        <fullName evidence="4">Ubiquitin-like protein smt3</fullName>
    </recommendedName>
</protein>
<accession>A0A0U1LPH3</accession>
<evidence type="ECO:0000313" key="2">
    <source>
        <dbReference type="EMBL" id="CRG85038.1"/>
    </source>
</evidence>
<keyword evidence="3" id="KW-1185">Reference proteome</keyword>
<feature type="compositionally biased region" description="Basic and acidic residues" evidence="1">
    <location>
        <begin position="167"/>
        <end position="194"/>
    </location>
</feature>